<dbReference type="FunFam" id="3.90.930.12:FF:000001">
    <property type="entry name" value="50S ribosomal protein L6"/>
    <property type="match status" value="1"/>
</dbReference>
<evidence type="ECO:0000259" key="9">
    <source>
        <dbReference type="Pfam" id="PF00347"/>
    </source>
</evidence>
<dbReference type="AlphaFoldDB" id="A0A7V4UC42"/>
<dbReference type="InterPro" id="IPR019906">
    <property type="entry name" value="Ribosomal_uL6_bac-type"/>
</dbReference>
<evidence type="ECO:0000256" key="5">
    <source>
        <dbReference type="ARBA" id="ARBA00023274"/>
    </source>
</evidence>
<dbReference type="InterPro" id="IPR020040">
    <property type="entry name" value="Ribosomal_uL6_a/b-dom"/>
</dbReference>
<gene>
    <name evidence="6" type="primary">rplF</name>
    <name evidence="10" type="ORF">ENK44_01795</name>
</gene>
<dbReference type="SUPFAM" id="SSF56053">
    <property type="entry name" value="Ribosomal protein L6"/>
    <property type="match status" value="2"/>
</dbReference>
<sequence length="180" mass="19682">MSRIGKLPVNIPQNVTVEFKENNTVAVKGPKGELTRQFSDKVELKVEDGQVLVNRKDDSKSSRALHGLSRALLANMVTGVSEGFTRKLEIVGVGYKAEMKGKKLLLTIGYSHPIIMSVPDNIQLSTPSPTEITVTGIDKELVGMVAAKIRSFRKPEPYKGKGIKYAGEYIRRKAGKTAGK</sequence>
<feature type="domain" description="Large ribosomal subunit protein uL6 alpha-beta" evidence="9">
    <location>
        <begin position="91"/>
        <end position="165"/>
    </location>
</feature>
<dbReference type="GO" id="GO:0019843">
    <property type="term" value="F:rRNA binding"/>
    <property type="evidence" value="ECO:0007669"/>
    <property type="project" value="UniProtKB-UniRule"/>
</dbReference>
<dbReference type="EMBL" id="DRQG01000019">
    <property type="protein sequence ID" value="HGY54412.1"/>
    <property type="molecule type" value="Genomic_DNA"/>
</dbReference>
<dbReference type="PIRSF" id="PIRSF002162">
    <property type="entry name" value="Ribosomal_L6"/>
    <property type="match status" value="1"/>
</dbReference>
<accession>A0A7V4UC42</accession>
<protein>
    <recommendedName>
        <fullName evidence="6">Large ribosomal subunit protein uL6</fullName>
    </recommendedName>
</protein>
<keyword evidence="5 6" id="KW-0687">Ribonucleoprotein</keyword>
<comment type="caution">
    <text evidence="10">The sequence shown here is derived from an EMBL/GenBank/DDBJ whole genome shotgun (WGS) entry which is preliminary data.</text>
</comment>
<dbReference type="GO" id="GO:0022625">
    <property type="term" value="C:cytosolic large ribosomal subunit"/>
    <property type="evidence" value="ECO:0007669"/>
    <property type="project" value="UniProtKB-UniRule"/>
</dbReference>
<proteinExistence type="inferred from homology"/>
<evidence type="ECO:0000256" key="8">
    <source>
        <dbReference type="RuleBase" id="RU003870"/>
    </source>
</evidence>
<evidence type="ECO:0000256" key="7">
    <source>
        <dbReference type="RuleBase" id="RU003869"/>
    </source>
</evidence>
<dbReference type="GO" id="GO:0003735">
    <property type="term" value="F:structural constituent of ribosome"/>
    <property type="evidence" value="ECO:0007669"/>
    <property type="project" value="UniProtKB-UniRule"/>
</dbReference>
<dbReference type="NCBIfam" id="TIGR03654">
    <property type="entry name" value="L6_bact"/>
    <property type="match status" value="1"/>
</dbReference>
<feature type="domain" description="Large ribosomal subunit protein uL6 alpha-beta" evidence="9">
    <location>
        <begin position="11"/>
        <end position="83"/>
    </location>
</feature>
<comment type="function">
    <text evidence="6 8">This protein binds to the 23S rRNA, and is important in its secondary structure. It is located near the subunit interface in the base of the L7/L12 stalk, and near the tRNA binding site of the peptidyltransferase center.</text>
</comment>
<evidence type="ECO:0000256" key="3">
    <source>
        <dbReference type="ARBA" id="ARBA00022884"/>
    </source>
</evidence>
<organism evidence="10">
    <name type="scientific">Caldithrix abyssi</name>
    <dbReference type="NCBI Taxonomy" id="187145"/>
    <lineage>
        <taxon>Bacteria</taxon>
        <taxon>Pseudomonadati</taxon>
        <taxon>Calditrichota</taxon>
        <taxon>Calditrichia</taxon>
        <taxon>Calditrichales</taxon>
        <taxon>Calditrichaceae</taxon>
        <taxon>Caldithrix</taxon>
    </lineage>
</organism>
<dbReference type="PRINTS" id="PR00059">
    <property type="entry name" value="RIBOSOMALL6"/>
</dbReference>
<keyword evidence="3 6" id="KW-0694">RNA-binding</keyword>
<dbReference type="FunFam" id="3.90.930.12:FF:000002">
    <property type="entry name" value="50S ribosomal protein L6"/>
    <property type="match status" value="1"/>
</dbReference>
<evidence type="ECO:0000256" key="6">
    <source>
        <dbReference type="HAMAP-Rule" id="MF_01365"/>
    </source>
</evidence>
<dbReference type="PANTHER" id="PTHR11655">
    <property type="entry name" value="60S/50S RIBOSOMAL PROTEIN L6/L9"/>
    <property type="match status" value="1"/>
</dbReference>
<dbReference type="Pfam" id="PF00347">
    <property type="entry name" value="Ribosomal_L6"/>
    <property type="match status" value="2"/>
</dbReference>
<dbReference type="GO" id="GO:0002181">
    <property type="term" value="P:cytoplasmic translation"/>
    <property type="evidence" value="ECO:0007669"/>
    <property type="project" value="TreeGrafter"/>
</dbReference>
<dbReference type="InterPro" id="IPR002358">
    <property type="entry name" value="Ribosomal_uL6_CS"/>
</dbReference>
<keyword evidence="4 6" id="KW-0689">Ribosomal protein</keyword>
<dbReference type="Gene3D" id="3.90.930.12">
    <property type="entry name" value="Ribosomal protein L6, alpha-beta domain"/>
    <property type="match status" value="2"/>
</dbReference>
<evidence type="ECO:0000256" key="2">
    <source>
        <dbReference type="ARBA" id="ARBA00022730"/>
    </source>
</evidence>
<dbReference type="InterPro" id="IPR000702">
    <property type="entry name" value="Ribosomal_uL6-like"/>
</dbReference>
<dbReference type="PROSITE" id="PS00525">
    <property type="entry name" value="RIBOSOMAL_L6_1"/>
    <property type="match status" value="1"/>
</dbReference>
<dbReference type="Proteomes" id="UP000885779">
    <property type="component" value="Unassembled WGS sequence"/>
</dbReference>
<comment type="subunit">
    <text evidence="6">Part of the 50S ribosomal subunit.</text>
</comment>
<evidence type="ECO:0000256" key="4">
    <source>
        <dbReference type="ARBA" id="ARBA00022980"/>
    </source>
</evidence>
<dbReference type="PANTHER" id="PTHR11655:SF14">
    <property type="entry name" value="LARGE RIBOSOMAL SUBUNIT PROTEIN UL6M"/>
    <property type="match status" value="1"/>
</dbReference>
<name>A0A7V4UC42_CALAY</name>
<comment type="similarity">
    <text evidence="1 6 7">Belongs to the universal ribosomal protein uL6 family.</text>
</comment>
<dbReference type="HAMAP" id="MF_01365_B">
    <property type="entry name" value="Ribosomal_uL6_B"/>
    <property type="match status" value="1"/>
</dbReference>
<evidence type="ECO:0000313" key="10">
    <source>
        <dbReference type="EMBL" id="HGY54412.1"/>
    </source>
</evidence>
<reference evidence="10" key="1">
    <citation type="journal article" date="2020" name="mSystems">
        <title>Genome- and Community-Level Interaction Insights into Carbon Utilization and Element Cycling Functions of Hydrothermarchaeota in Hydrothermal Sediment.</title>
        <authorList>
            <person name="Zhou Z."/>
            <person name="Liu Y."/>
            <person name="Xu W."/>
            <person name="Pan J."/>
            <person name="Luo Z.H."/>
            <person name="Li M."/>
        </authorList>
    </citation>
    <scope>NUCLEOTIDE SEQUENCE [LARGE SCALE GENOMIC DNA]</scope>
    <source>
        <strain evidence="10">HyVt-577</strain>
    </source>
</reference>
<dbReference type="InterPro" id="IPR036789">
    <property type="entry name" value="Ribosomal_uL6-like_a/b-dom_sf"/>
</dbReference>
<evidence type="ECO:0000256" key="1">
    <source>
        <dbReference type="ARBA" id="ARBA00009356"/>
    </source>
</evidence>
<keyword evidence="2 6" id="KW-0699">rRNA-binding</keyword>